<dbReference type="EMBL" id="LAZR01012260">
    <property type="protein sequence ID" value="KKM27764.1"/>
    <property type="molecule type" value="Genomic_DNA"/>
</dbReference>
<reference evidence="1" key="1">
    <citation type="journal article" date="2015" name="Nature">
        <title>Complex archaea that bridge the gap between prokaryotes and eukaryotes.</title>
        <authorList>
            <person name="Spang A."/>
            <person name="Saw J.H."/>
            <person name="Jorgensen S.L."/>
            <person name="Zaremba-Niedzwiedzka K."/>
            <person name="Martijn J."/>
            <person name="Lind A.E."/>
            <person name="van Eijk R."/>
            <person name="Schleper C."/>
            <person name="Guy L."/>
            <person name="Ettema T.J."/>
        </authorList>
    </citation>
    <scope>NUCLEOTIDE SEQUENCE</scope>
</reference>
<gene>
    <name evidence="1" type="ORF">LCGC14_1571380</name>
</gene>
<proteinExistence type="predicted"/>
<name>A0A0F9J5T0_9ZZZZ</name>
<organism evidence="1">
    <name type="scientific">marine sediment metagenome</name>
    <dbReference type="NCBI Taxonomy" id="412755"/>
    <lineage>
        <taxon>unclassified sequences</taxon>
        <taxon>metagenomes</taxon>
        <taxon>ecological metagenomes</taxon>
    </lineage>
</organism>
<dbReference type="AlphaFoldDB" id="A0A0F9J5T0"/>
<accession>A0A0F9J5T0</accession>
<sequence length="68" mass="8008">MTGRIDQDHCGSVVLRGNHLCLWQLLREATTVPVRLRVPRPLYLHWFLEWRSSRNSAVAWVHCFRGLP</sequence>
<evidence type="ECO:0000313" key="1">
    <source>
        <dbReference type="EMBL" id="KKM27764.1"/>
    </source>
</evidence>
<protein>
    <submittedName>
        <fullName evidence="1">Uncharacterized protein</fullName>
    </submittedName>
</protein>
<comment type="caution">
    <text evidence="1">The sequence shown here is derived from an EMBL/GenBank/DDBJ whole genome shotgun (WGS) entry which is preliminary data.</text>
</comment>